<dbReference type="PANTHER" id="PTHR42693">
    <property type="entry name" value="ARYLSULFATASE FAMILY MEMBER"/>
    <property type="match status" value="1"/>
</dbReference>
<evidence type="ECO:0000256" key="4">
    <source>
        <dbReference type="ARBA" id="ARBA00022837"/>
    </source>
</evidence>
<dbReference type="EMBL" id="CAJVCE010000001">
    <property type="protein sequence ID" value="CAG7613941.1"/>
    <property type="molecule type" value="Genomic_DNA"/>
</dbReference>
<dbReference type="Pfam" id="PF00884">
    <property type="entry name" value="Sulfatase"/>
    <property type="match status" value="1"/>
</dbReference>
<dbReference type="InterPro" id="IPR000917">
    <property type="entry name" value="Sulfatase_N"/>
</dbReference>
<dbReference type="InterPro" id="IPR050738">
    <property type="entry name" value="Sulfatase"/>
</dbReference>
<sequence length="441" mass="49960">MTNKTQQNLVFIFADQFREESLPIRDPNVIAPNLQKLIDEGISLTRTYTSNPVCTPARASIISGLYSHTHGLITNNLRLRTDITSIAHVYRDHGYRTGYIGKWHMDGEEKPGFVPPGPRRQGFDYWAAFNRGHNYWDSVYYRDEPVPIQAEGYEPDYQTDLAVSFIEDNKGVPFCLFMSWGPPHTPFHPEQGRDDRWNDLQPDSIQLRPNVPANEANKARQELAGYNTHITALDQNLGKIIEALDVHGLSANTILVFTSDHGDMLGSQGLYRKGRPLEEAIHIPFIIRFPSKLGRGTENEALFHTVDFMPTLLALSGLEVPTAVQGNDLSQAIVQNDPNLGPEAVYIEGKMGQVEEFRAIRTKRHLLALELSSLKTTHLYDTAEDPFELNNKAGQSDSEPQERQLRHLLFTFAAEKQDRLVTERIEALGEDALRYEIKQKN</sequence>
<dbReference type="CDD" id="cd16034">
    <property type="entry name" value="sulfatase_like"/>
    <property type="match status" value="1"/>
</dbReference>
<evidence type="ECO:0000256" key="1">
    <source>
        <dbReference type="ARBA" id="ARBA00008779"/>
    </source>
</evidence>
<accession>A0ABM8V9Z1</accession>
<dbReference type="RefSeq" id="WP_218096431.1">
    <property type="nucleotide sequence ID" value="NZ_CAJVCE010000001.1"/>
</dbReference>
<dbReference type="PROSITE" id="PS00149">
    <property type="entry name" value="SULFATASE_2"/>
    <property type="match status" value="1"/>
</dbReference>
<comment type="caution">
    <text evidence="6">The sequence shown here is derived from an EMBL/GenBank/DDBJ whole genome shotgun (WGS) entry which is preliminary data.</text>
</comment>
<comment type="similarity">
    <text evidence="1">Belongs to the sulfatase family.</text>
</comment>
<keyword evidence="7" id="KW-1185">Reference proteome</keyword>
<reference evidence="6 7" key="1">
    <citation type="submission" date="2021-06" db="EMBL/GenBank/DDBJ databases">
        <authorList>
            <person name="Criscuolo A."/>
        </authorList>
    </citation>
    <scope>NUCLEOTIDE SEQUENCE [LARGE SCALE GENOMIC DNA]</scope>
    <source>
        <strain evidence="7">CIP 111802</strain>
    </source>
</reference>
<proteinExistence type="inferred from homology"/>
<keyword evidence="4" id="KW-0106">Calcium</keyword>
<name>A0ABM8V9Z1_9BACL</name>
<gene>
    <name evidence="6" type="ORF">PAECIP111802_00028</name>
</gene>
<dbReference type="GO" id="GO:0016787">
    <property type="term" value="F:hydrolase activity"/>
    <property type="evidence" value="ECO:0007669"/>
    <property type="project" value="UniProtKB-KW"/>
</dbReference>
<keyword evidence="3 6" id="KW-0378">Hydrolase</keyword>
<evidence type="ECO:0000256" key="2">
    <source>
        <dbReference type="ARBA" id="ARBA00022723"/>
    </source>
</evidence>
<keyword evidence="2" id="KW-0479">Metal-binding</keyword>
<feature type="domain" description="Sulfatase N-terminal" evidence="5">
    <location>
        <begin position="7"/>
        <end position="317"/>
    </location>
</feature>
<organism evidence="6 7">
    <name type="scientific">Paenibacillus allorhizosphaerae</name>
    <dbReference type="NCBI Taxonomy" id="2849866"/>
    <lineage>
        <taxon>Bacteria</taxon>
        <taxon>Bacillati</taxon>
        <taxon>Bacillota</taxon>
        <taxon>Bacilli</taxon>
        <taxon>Bacillales</taxon>
        <taxon>Paenibacillaceae</taxon>
        <taxon>Paenibacillus</taxon>
    </lineage>
</organism>
<evidence type="ECO:0000313" key="6">
    <source>
        <dbReference type="EMBL" id="CAG7613941.1"/>
    </source>
</evidence>
<dbReference type="InterPro" id="IPR024607">
    <property type="entry name" value="Sulfatase_CS"/>
</dbReference>
<protein>
    <submittedName>
        <fullName evidence="6">Ulvan-active sulfatase</fullName>
        <ecNumber evidence="6">3.1.6.-</ecNumber>
    </submittedName>
</protein>
<evidence type="ECO:0000313" key="7">
    <source>
        <dbReference type="Proteomes" id="UP000730618"/>
    </source>
</evidence>
<dbReference type="EC" id="3.1.6.-" evidence="6"/>
<evidence type="ECO:0000259" key="5">
    <source>
        <dbReference type="Pfam" id="PF00884"/>
    </source>
</evidence>
<dbReference type="PANTHER" id="PTHR42693:SF53">
    <property type="entry name" value="ENDO-4-O-SULFATASE"/>
    <property type="match status" value="1"/>
</dbReference>
<evidence type="ECO:0000256" key="3">
    <source>
        <dbReference type="ARBA" id="ARBA00022801"/>
    </source>
</evidence>
<dbReference type="Proteomes" id="UP000730618">
    <property type="component" value="Unassembled WGS sequence"/>
</dbReference>